<name>A0ABS2AHQ4_9ACTN</name>
<protein>
    <submittedName>
        <fullName evidence="6">Helix-turn-helix transcriptional regulator</fullName>
    </submittedName>
</protein>
<evidence type="ECO:0000256" key="2">
    <source>
        <dbReference type="ARBA" id="ARBA00023125"/>
    </source>
</evidence>
<gene>
    <name evidence="6" type="ORF">JIG36_27800</name>
</gene>
<feature type="domain" description="HTH luxR-type" evidence="5">
    <location>
        <begin position="39"/>
        <end position="104"/>
    </location>
</feature>
<dbReference type="InterPro" id="IPR036388">
    <property type="entry name" value="WH-like_DNA-bd_sf"/>
</dbReference>
<evidence type="ECO:0000256" key="3">
    <source>
        <dbReference type="ARBA" id="ARBA00023163"/>
    </source>
</evidence>
<dbReference type="Proteomes" id="UP000632138">
    <property type="component" value="Unassembled WGS sequence"/>
</dbReference>
<dbReference type="EMBL" id="JAENHP010000010">
    <property type="protein sequence ID" value="MBM2619362.1"/>
    <property type="molecule type" value="Genomic_DNA"/>
</dbReference>
<accession>A0ABS2AHQ4</accession>
<dbReference type="Gene3D" id="1.10.10.10">
    <property type="entry name" value="Winged helix-like DNA-binding domain superfamily/Winged helix DNA-binding domain"/>
    <property type="match status" value="1"/>
</dbReference>
<dbReference type="RefSeq" id="WP_203379356.1">
    <property type="nucleotide sequence ID" value="NZ_JAENHP010000010.1"/>
</dbReference>
<keyword evidence="1" id="KW-0805">Transcription regulation</keyword>
<keyword evidence="7" id="KW-1185">Reference proteome</keyword>
<dbReference type="SUPFAM" id="SSF46894">
    <property type="entry name" value="C-terminal effector domain of the bipartite response regulators"/>
    <property type="match status" value="1"/>
</dbReference>
<dbReference type="InterPro" id="IPR016032">
    <property type="entry name" value="Sig_transdc_resp-reg_C-effctor"/>
</dbReference>
<dbReference type="Pfam" id="PF00196">
    <property type="entry name" value="GerE"/>
    <property type="match status" value="1"/>
</dbReference>
<organism evidence="6 7">
    <name type="scientific">Paractinoplanes ovalisporus</name>
    <dbReference type="NCBI Taxonomy" id="2810368"/>
    <lineage>
        <taxon>Bacteria</taxon>
        <taxon>Bacillati</taxon>
        <taxon>Actinomycetota</taxon>
        <taxon>Actinomycetes</taxon>
        <taxon>Micromonosporales</taxon>
        <taxon>Micromonosporaceae</taxon>
        <taxon>Paractinoplanes</taxon>
    </lineage>
</organism>
<dbReference type="PANTHER" id="PTHR44688">
    <property type="entry name" value="DNA-BINDING TRANSCRIPTIONAL ACTIVATOR DEVR_DOSR"/>
    <property type="match status" value="1"/>
</dbReference>
<comment type="caution">
    <text evidence="6">The sequence shown here is derived from an EMBL/GenBank/DDBJ whole genome shotgun (WGS) entry which is preliminary data.</text>
</comment>
<evidence type="ECO:0000313" key="7">
    <source>
        <dbReference type="Proteomes" id="UP000632138"/>
    </source>
</evidence>
<evidence type="ECO:0000313" key="6">
    <source>
        <dbReference type="EMBL" id="MBM2619362.1"/>
    </source>
</evidence>
<evidence type="ECO:0000256" key="1">
    <source>
        <dbReference type="ARBA" id="ARBA00023015"/>
    </source>
</evidence>
<dbReference type="PANTHER" id="PTHR44688:SF16">
    <property type="entry name" value="DNA-BINDING TRANSCRIPTIONAL ACTIVATOR DEVR_DOSR"/>
    <property type="match status" value="1"/>
</dbReference>
<keyword evidence="2" id="KW-0238">DNA-binding</keyword>
<dbReference type="InterPro" id="IPR000792">
    <property type="entry name" value="Tscrpt_reg_LuxR_C"/>
</dbReference>
<sequence length="109" mass="12158">MEVNPVRADRRRNRGVGASPWRERAENELRATGLSRPRARNRPPELTAREREIAELAAAGLTSKEIGERLFLSHRTVGSHLYQVFPKLGLRGRAGLRDALQALASPPNL</sequence>
<dbReference type="SMART" id="SM00421">
    <property type="entry name" value="HTH_LUXR"/>
    <property type="match status" value="1"/>
</dbReference>
<reference evidence="6 7" key="1">
    <citation type="submission" date="2021-01" db="EMBL/GenBank/DDBJ databases">
        <title>Actinoplanes sp. nov. LDG1-06 isolated from lichen.</title>
        <authorList>
            <person name="Saeng-In P."/>
            <person name="Phongsopitanun W."/>
            <person name="Kanchanasin P."/>
            <person name="Yuki M."/>
            <person name="Kudo T."/>
            <person name="Ohkuma M."/>
            <person name="Tanasupawat S."/>
        </authorList>
    </citation>
    <scope>NUCLEOTIDE SEQUENCE [LARGE SCALE GENOMIC DNA]</scope>
    <source>
        <strain evidence="6 7">LDG1-06</strain>
    </source>
</reference>
<evidence type="ECO:0000256" key="4">
    <source>
        <dbReference type="SAM" id="MobiDB-lite"/>
    </source>
</evidence>
<proteinExistence type="predicted"/>
<dbReference type="CDD" id="cd06170">
    <property type="entry name" value="LuxR_C_like"/>
    <property type="match status" value="1"/>
</dbReference>
<evidence type="ECO:0000259" key="5">
    <source>
        <dbReference type="PROSITE" id="PS50043"/>
    </source>
</evidence>
<keyword evidence="3" id="KW-0804">Transcription</keyword>
<dbReference type="PROSITE" id="PS50043">
    <property type="entry name" value="HTH_LUXR_2"/>
    <property type="match status" value="1"/>
</dbReference>
<feature type="region of interest" description="Disordered" evidence="4">
    <location>
        <begin position="1"/>
        <end position="47"/>
    </location>
</feature>
<dbReference type="PRINTS" id="PR00038">
    <property type="entry name" value="HTHLUXR"/>
</dbReference>